<accession>A0ABR5Q7R5</accession>
<evidence type="ECO:0000256" key="1">
    <source>
        <dbReference type="ARBA" id="ARBA00022512"/>
    </source>
</evidence>
<evidence type="ECO:0000313" key="9">
    <source>
        <dbReference type="Proteomes" id="UP000051884"/>
    </source>
</evidence>
<dbReference type="RefSeq" id="WP_056993302.1">
    <property type="nucleotide sequence ID" value="NZ_JQCH01000008.1"/>
</dbReference>
<organism evidence="8 9">
    <name type="scientific">Paucilactobacillus hokkaidonensis</name>
    <dbReference type="NCBI Taxonomy" id="1193095"/>
    <lineage>
        <taxon>Bacteria</taxon>
        <taxon>Bacillati</taxon>
        <taxon>Bacillota</taxon>
        <taxon>Bacilli</taxon>
        <taxon>Lactobacillales</taxon>
        <taxon>Lactobacillaceae</taxon>
        <taxon>Paucilactobacillus</taxon>
    </lineage>
</organism>
<feature type="domain" description="Gram-positive cocci surface proteins LPxTG" evidence="7">
    <location>
        <begin position="876"/>
        <end position="912"/>
    </location>
</feature>
<dbReference type="Gene3D" id="2.60.40.4300">
    <property type="match status" value="4"/>
</dbReference>
<feature type="region of interest" description="Disordered" evidence="5">
    <location>
        <begin position="770"/>
        <end position="792"/>
    </location>
</feature>
<evidence type="ECO:0000259" key="7">
    <source>
        <dbReference type="PROSITE" id="PS50847"/>
    </source>
</evidence>
<evidence type="ECO:0000313" key="8">
    <source>
        <dbReference type="EMBL" id="KRO10156.1"/>
    </source>
</evidence>
<keyword evidence="2" id="KW-0964">Secreted</keyword>
<reference evidence="8 9" key="1">
    <citation type="journal article" date="2015" name="Genome Announc.">
        <title>Expanding the biotechnology potential of lactobacilli through comparative genomics of 213 strains and associated genera.</title>
        <authorList>
            <person name="Sun Z."/>
            <person name="Harris H.M."/>
            <person name="McCann A."/>
            <person name="Guo C."/>
            <person name="Argimon S."/>
            <person name="Zhang W."/>
            <person name="Yang X."/>
            <person name="Jeffery I.B."/>
            <person name="Cooney J.C."/>
            <person name="Kagawa T.F."/>
            <person name="Liu W."/>
            <person name="Song Y."/>
            <person name="Salvetti E."/>
            <person name="Wrobel A."/>
            <person name="Rasinkangas P."/>
            <person name="Parkhill J."/>
            <person name="Rea M.C."/>
            <person name="O'Sullivan O."/>
            <person name="Ritari J."/>
            <person name="Douillard F.P."/>
            <person name="Paul Ross R."/>
            <person name="Yang R."/>
            <person name="Briner A.E."/>
            <person name="Felis G.E."/>
            <person name="de Vos W.M."/>
            <person name="Barrangou R."/>
            <person name="Klaenhammer T.R."/>
            <person name="Caufield P.W."/>
            <person name="Cui Y."/>
            <person name="Zhang H."/>
            <person name="O'Toole P.W."/>
        </authorList>
    </citation>
    <scope>NUCLEOTIDE SEQUENCE [LARGE SCALE GENOMIC DNA]</scope>
    <source>
        <strain evidence="8 9">DSM 26202</strain>
    </source>
</reference>
<keyword evidence="9" id="KW-1185">Reference proteome</keyword>
<evidence type="ECO:0000256" key="5">
    <source>
        <dbReference type="SAM" id="MobiDB-lite"/>
    </source>
</evidence>
<keyword evidence="1" id="KW-0134">Cell wall</keyword>
<keyword evidence="4" id="KW-0572">Peptidoglycan-anchor</keyword>
<dbReference type="InterPro" id="IPR041495">
    <property type="entry name" value="Mub_B2"/>
</dbReference>
<keyword evidence="3" id="KW-0732">Signal</keyword>
<evidence type="ECO:0000256" key="3">
    <source>
        <dbReference type="ARBA" id="ARBA00022729"/>
    </source>
</evidence>
<dbReference type="EMBL" id="JQCH01000008">
    <property type="protein sequence ID" value="KRO10156.1"/>
    <property type="molecule type" value="Genomic_DNA"/>
</dbReference>
<feature type="compositionally biased region" description="Polar residues" evidence="5">
    <location>
        <begin position="770"/>
        <end position="784"/>
    </location>
</feature>
<feature type="region of interest" description="Disordered" evidence="5">
    <location>
        <begin position="442"/>
        <end position="477"/>
    </location>
</feature>
<gene>
    <name evidence="8" type="ORF">IV59_GL002178</name>
</gene>
<sequence length="912" mass="96290">MTTDDAGSADLNPHEVATTSSAQTTAYLVSFYNSAANSTDPTQVVYNVQPVSRIVIKDTVGNVVNVVDKIIAPLSANIQGKPGEIADASTLPTVEGYTTPTQATLNADNIVIPENGGTLNVPYASIDQTAGTENIAFINAPSTATYNYSITDTNGTVYGTGTNVSAADITMDIDIGQTLTISAASNDKDYVVIGDENTTGSYDKGTATYTVTYEQSGGTLTFTFEKADEIVHNNGDDSNPVSEVTVTRTINYTGAGAQNPDSVVENVVYKAVTNKTTGETSWTPQGVYDAVKTPTLTGFTADKSEVATGHPSAVLLAMGTQPKDTTETVTYTPTDEIDHNNGDDSNPVSEVTVTRTIYYDGAGIQTPTDIVQSVTYKAVTNVTTGETAWTPQGSYGTVTSPKVLGYTPSQVMVASENPEAVILPQGENPKDSIVRVTYTQDETITVDPGNPKNPTDPIDPNKPDGPKYPDGVGENDLNKTISRTITYDGAGDQTPEDVTQTAVYGRTAIVDAKTGEFLSYGDWTLATSDDGDATDDGFTGVTSPKILGYSADKSASAITLTDSEVSNFKAGSDDVAVTYTLDDTVEVTTPTDPTQPVDPGNPTGPKMPVITAEDLNQTVSRTITYQINSSDDPNTSAAPATVTQTTNYKRSAIVDKVTGEVLRYTDWVVDGTNELVEVDSPKLENYVADPTSVAKVILSSADIDAIRSGSETGNFDQTVDYTFNGTVTKTTDPDGGTTTVTKNPDGDVTDINKTWPDGDKTHVHVDNNTGEETVTETPHGQPSLPTVTVDPGDTVTVGRTTVHNEKPNGVVSMTHKGDNTGEGQLVETIHPDGSITYSYIKNAQPTANTVLPTATPKLGQPTAKKVAVTQQANKKLPQTDEHSDNAGAVVGMSLLGMILGWVGFKRKKRDED</sequence>
<dbReference type="NCBIfam" id="TIGR01167">
    <property type="entry name" value="LPXTG_anchor"/>
    <property type="match status" value="1"/>
</dbReference>
<dbReference type="Pfam" id="PF17966">
    <property type="entry name" value="Muc_B2"/>
    <property type="match status" value="4"/>
</dbReference>
<comment type="caution">
    <text evidence="8">The sequence shown here is derived from an EMBL/GenBank/DDBJ whole genome shotgun (WGS) entry which is preliminary data.</text>
</comment>
<keyword evidence="6" id="KW-1133">Transmembrane helix</keyword>
<name>A0ABR5Q7R5_9LACO</name>
<dbReference type="InterPro" id="IPR019931">
    <property type="entry name" value="LPXTG_anchor"/>
</dbReference>
<dbReference type="Proteomes" id="UP000051884">
    <property type="component" value="Unassembled WGS sequence"/>
</dbReference>
<keyword evidence="6" id="KW-0472">Membrane</keyword>
<evidence type="ECO:0000256" key="2">
    <source>
        <dbReference type="ARBA" id="ARBA00022525"/>
    </source>
</evidence>
<proteinExistence type="predicted"/>
<evidence type="ECO:0000256" key="4">
    <source>
        <dbReference type="ARBA" id="ARBA00023088"/>
    </source>
</evidence>
<dbReference type="PROSITE" id="PS50847">
    <property type="entry name" value="GRAM_POS_ANCHORING"/>
    <property type="match status" value="1"/>
</dbReference>
<feature type="transmembrane region" description="Helical" evidence="6">
    <location>
        <begin position="886"/>
        <end position="904"/>
    </location>
</feature>
<keyword evidence="6" id="KW-0812">Transmembrane</keyword>
<protein>
    <submittedName>
        <fullName evidence="8">Cell surface protein</fullName>
    </submittedName>
</protein>
<evidence type="ECO:0000256" key="6">
    <source>
        <dbReference type="SAM" id="Phobius"/>
    </source>
</evidence>